<name>A0AAN6T5H0_9PEZI</name>
<keyword evidence="1" id="KW-0732">Signal</keyword>
<evidence type="ECO:0000313" key="2">
    <source>
        <dbReference type="EMBL" id="KAK4104966.1"/>
    </source>
</evidence>
<reference evidence="2" key="2">
    <citation type="submission" date="2023-05" db="EMBL/GenBank/DDBJ databases">
        <authorList>
            <consortium name="Lawrence Berkeley National Laboratory"/>
            <person name="Steindorff A."/>
            <person name="Hensen N."/>
            <person name="Bonometti L."/>
            <person name="Westerberg I."/>
            <person name="Brannstrom I.O."/>
            <person name="Guillou S."/>
            <person name="Cros-Aarteil S."/>
            <person name="Calhoun S."/>
            <person name="Haridas S."/>
            <person name="Kuo A."/>
            <person name="Mondo S."/>
            <person name="Pangilinan J."/>
            <person name="Riley R."/>
            <person name="Labutti K."/>
            <person name="Andreopoulos B."/>
            <person name="Lipzen A."/>
            <person name="Chen C."/>
            <person name="Yanf M."/>
            <person name="Daum C."/>
            <person name="Ng V."/>
            <person name="Clum A."/>
            <person name="Ohm R."/>
            <person name="Martin F."/>
            <person name="Silar P."/>
            <person name="Natvig D."/>
            <person name="Lalanne C."/>
            <person name="Gautier V."/>
            <person name="Ament-Velasquez S.L."/>
            <person name="Kruys A."/>
            <person name="Hutchinson M.I."/>
            <person name="Powell A.J."/>
            <person name="Barry K."/>
            <person name="Miller A.N."/>
            <person name="Grigoriev I.V."/>
            <person name="Debuchy R."/>
            <person name="Gladieux P."/>
            <person name="Thoren M.H."/>
            <person name="Johannesson H."/>
        </authorList>
    </citation>
    <scope>NUCLEOTIDE SEQUENCE</scope>
    <source>
        <strain evidence="2">CBS 757.83</strain>
    </source>
</reference>
<proteinExistence type="predicted"/>
<evidence type="ECO:0000313" key="3">
    <source>
        <dbReference type="Proteomes" id="UP001305647"/>
    </source>
</evidence>
<sequence length="74" mass="8260">MPHLPLTLNSLIARALPASLLLLLILRLAELSSTCSALVPRLRIARLLHSISCRNKAKFDNFICIAHTIQLLYI</sequence>
<feature type="signal peptide" evidence="1">
    <location>
        <begin position="1"/>
        <end position="31"/>
    </location>
</feature>
<comment type="caution">
    <text evidence="2">The sequence shown here is derived from an EMBL/GenBank/DDBJ whole genome shotgun (WGS) entry which is preliminary data.</text>
</comment>
<dbReference type="EMBL" id="MU863626">
    <property type="protein sequence ID" value="KAK4104966.1"/>
    <property type="molecule type" value="Genomic_DNA"/>
</dbReference>
<gene>
    <name evidence="2" type="ORF">N658DRAFT_493082</name>
</gene>
<organism evidence="2 3">
    <name type="scientific">Parathielavia hyrcaniae</name>
    <dbReference type="NCBI Taxonomy" id="113614"/>
    <lineage>
        <taxon>Eukaryota</taxon>
        <taxon>Fungi</taxon>
        <taxon>Dikarya</taxon>
        <taxon>Ascomycota</taxon>
        <taxon>Pezizomycotina</taxon>
        <taxon>Sordariomycetes</taxon>
        <taxon>Sordariomycetidae</taxon>
        <taxon>Sordariales</taxon>
        <taxon>Chaetomiaceae</taxon>
        <taxon>Parathielavia</taxon>
    </lineage>
</organism>
<dbReference type="Proteomes" id="UP001305647">
    <property type="component" value="Unassembled WGS sequence"/>
</dbReference>
<protein>
    <recommendedName>
        <fullName evidence="4">Secreted protein</fullName>
    </recommendedName>
</protein>
<feature type="chain" id="PRO_5042851433" description="Secreted protein" evidence="1">
    <location>
        <begin position="32"/>
        <end position="74"/>
    </location>
</feature>
<keyword evidence="3" id="KW-1185">Reference proteome</keyword>
<reference evidence="2" key="1">
    <citation type="journal article" date="2023" name="Mol. Phylogenet. Evol.">
        <title>Genome-scale phylogeny and comparative genomics of the fungal order Sordariales.</title>
        <authorList>
            <person name="Hensen N."/>
            <person name="Bonometti L."/>
            <person name="Westerberg I."/>
            <person name="Brannstrom I.O."/>
            <person name="Guillou S."/>
            <person name="Cros-Aarteil S."/>
            <person name="Calhoun S."/>
            <person name="Haridas S."/>
            <person name="Kuo A."/>
            <person name="Mondo S."/>
            <person name="Pangilinan J."/>
            <person name="Riley R."/>
            <person name="LaButti K."/>
            <person name="Andreopoulos B."/>
            <person name="Lipzen A."/>
            <person name="Chen C."/>
            <person name="Yan M."/>
            <person name="Daum C."/>
            <person name="Ng V."/>
            <person name="Clum A."/>
            <person name="Steindorff A."/>
            <person name="Ohm R.A."/>
            <person name="Martin F."/>
            <person name="Silar P."/>
            <person name="Natvig D.O."/>
            <person name="Lalanne C."/>
            <person name="Gautier V."/>
            <person name="Ament-Velasquez S.L."/>
            <person name="Kruys A."/>
            <person name="Hutchinson M.I."/>
            <person name="Powell A.J."/>
            <person name="Barry K."/>
            <person name="Miller A.N."/>
            <person name="Grigoriev I.V."/>
            <person name="Debuchy R."/>
            <person name="Gladieux P."/>
            <person name="Hiltunen Thoren M."/>
            <person name="Johannesson H."/>
        </authorList>
    </citation>
    <scope>NUCLEOTIDE SEQUENCE</scope>
    <source>
        <strain evidence="2">CBS 757.83</strain>
    </source>
</reference>
<dbReference type="AlphaFoldDB" id="A0AAN6T5H0"/>
<evidence type="ECO:0008006" key="4">
    <source>
        <dbReference type="Google" id="ProtNLM"/>
    </source>
</evidence>
<evidence type="ECO:0000256" key="1">
    <source>
        <dbReference type="SAM" id="SignalP"/>
    </source>
</evidence>
<accession>A0AAN6T5H0</accession>